<dbReference type="GO" id="GO:0005794">
    <property type="term" value="C:Golgi apparatus"/>
    <property type="evidence" value="ECO:0007669"/>
    <property type="project" value="TreeGrafter"/>
</dbReference>
<evidence type="ECO:0000256" key="5">
    <source>
        <dbReference type="ARBA" id="ARBA00022989"/>
    </source>
</evidence>
<evidence type="ECO:0000256" key="4">
    <source>
        <dbReference type="ARBA" id="ARBA00022968"/>
    </source>
</evidence>
<evidence type="ECO:0000256" key="7">
    <source>
        <dbReference type="SAM" id="SignalP"/>
    </source>
</evidence>
<comment type="subcellular location">
    <subcellularLocation>
        <location evidence="1">Membrane</location>
        <topology evidence="1">Single-pass membrane protein</topology>
    </subcellularLocation>
</comment>
<dbReference type="EMBL" id="GGEC01018485">
    <property type="protein sequence ID" value="MBW98968.1"/>
    <property type="molecule type" value="Transcribed_RNA"/>
</dbReference>
<dbReference type="Pfam" id="PF13839">
    <property type="entry name" value="PC-Esterase"/>
    <property type="match status" value="1"/>
</dbReference>
<feature type="signal peptide" evidence="7">
    <location>
        <begin position="1"/>
        <end position="29"/>
    </location>
</feature>
<keyword evidence="5" id="KW-1133">Transmembrane helix</keyword>
<dbReference type="GO" id="GO:0016413">
    <property type="term" value="F:O-acetyltransferase activity"/>
    <property type="evidence" value="ECO:0007669"/>
    <property type="project" value="InterPro"/>
</dbReference>
<dbReference type="InterPro" id="IPR026057">
    <property type="entry name" value="TBL_C"/>
</dbReference>
<reference evidence="10" key="1">
    <citation type="submission" date="2018-02" db="EMBL/GenBank/DDBJ databases">
        <title>Rhizophora mucronata_Transcriptome.</title>
        <authorList>
            <person name="Meera S.P."/>
            <person name="Sreeshan A."/>
            <person name="Augustine A."/>
        </authorList>
    </citation>
    <scope>NUCLEOTIDE SEQUENCE</scope>
    <source>
        <tissue evidence="10">Leaf</tissue>
    </source>
</reference>
<feature type="domain" description="Trichome birefringence-like N-terminal" evidence="9">
    <location>
        <begin position="61"/>
        <end position="113"/>
    </location>
</feature>
<dbReference type="Pfam" id="PF14416">
    <property type="entry name" value="PMR5N"/>
    <property type="match status" value="1"/>
</dbReference>
<evidence type="ECO:0000256" key="3">
    <source>
        <dbReference type="ARBA" id="ARBA00022692"/>
    </source>
</evidence>
<keyword evidence="6" id="KW-0472">Membrane</keyword>
<keyword evidence="4" id="KW-0735">Signal-anchor</keyword>
<dbReference type="InterPro" id="IPR025846">
    <property type="entry name" value="TBL_N"/>
</dbReference>
<name>A0A2P2JZU4_RHIMU</name>
<dbReference type="GO" id="GO:0016020">
    <property type="term" value="C:membrane"/>
    <property type="evidence" value="ECO:0007669"/>
    <property type="project" value="UniProtKB-SubCell"/>
</dbReference>
<dbReference type="InterPro" id="IPR029962">
    <property type="entry name" value="TBL"/>
</dbReference>
<proteinExistence type="inferred from homology"/>
<organism evidence="10">
    <name type="scientific">Rhizophora mucronata</name>
    <name type="common">Asiatic mangrove</name>
    <dbReference type="NCBI Taxonomy" id="61149"/>
    <lineage>
        <taxon>Eukaryota</taxon>
        <taxon>Viridiplantae</taxon>
        <taxon>Streptophyta</taxon>
        <taxon>Embryophyta</taxon>
        <taxon>Tracheophyta</taxon>
        <taxon>Spermatophyta</taxon>
        <taxon>Magnoliopsida</taxon>
        <taxon>eudicotyledons</taxon>
        <taxon>Gunneridae</taxon>
        <taxon>Pentapetalae</taxon>
        <taxon>rosids</taxon>
        <taxon>fabids</taxon>
        <taxon>Malpighiales</taxon>
        <taxon>Rhizophoraceae</taxon>
        <taxon>Rhizophora</taxon>
    </lineage>
</organism>
<evidence type="ECO:0000256" key="2">
    <source>
        <dbReference type="ARBA" id="ARBA00007727"/>
    </source>
</evidence>
<evidence type="ECO:0000259" key="9">
    <source>
        <dbReference type="Pfam" id="PF14416"/>
    </source>
</evidence>
<accession>A0A2P2JZU4</accession>
<keyword evidence="3" id="KW-0812">Transmembrane</keyword>
<evidence type="ECO:0000256" key="1">
    <source>
        <dbReference type="ARBA" id="ARBA00004167"/>
    </source>
</evidence>
<comment type="similarity">
    <text evidence="2">Belongs to the PC-esterase family. TBL subfamily.</text>
</comment>
<feature type="domain" description="Trichome birefringence-like C-terminal" evidence="8">
    <location>
        <begin position="114"/>
        <end position="376"/>
    </location>
</feature>
<feature type="chain" id="PRO_5015109563" evidence="7">
    <location>
        <begin position="30"/>
        <end position="380"/>
    </location>
</feature>
<dbReference type="PANTHER" id="PTHR32285:SF71">
    <property type="entry name" value="PROTEIN TRICHOME BIREFRINGENCE-LIKE 39"/>
    <property type="match status" value="1"/>
</dbReference>
<sequence length="380" mass="44024">MMVSFLLKARFLSLIFLTFHHLPMPLAAAAKAEISDIHTFIDSSNGNRTTSFGSARKLAGQCNWFRGKWVYDPRYPLYDSSNCPFIYQEFNCQKNGRPDKAYLKYRWQPFSCNLPRFNGLYFLEKWRGKKIMFVGDSLSLNQWQSLTCMLHSWVPRSKTTLIRKDGLASVAFEDYGVQIMLYRTPFLVDLVNEKAGRILKLDSIKNGRAWKGMDMLIFNTWHWWTHTGRNQPWDYIQEGNRLRRDENRLVAFYKGLTTWARWVNLNVDPMQTRVFFQDISPTHYVGGDWNEPSKSCAGETLPFSGADYPAGLPPAWFVVNKVMSRIKKPVYLLDVTPLSQYRKDAHPSAYGGRSITDCSHWCLPGVPDTWNELLYAALFG</sequence>
<dbReference type="PANTHER" id="PTHR32285">
    <property type="entry name" value="PROTEIN TRICHOME BIREFRINGENCE-LIKE 9-RELATED"/>
    <property type="match status" value="1"/>
</dbReference>
<keyword evidence="7" id="KW-0732">Signal</keyword>
<evidence type="ECO:0000259" key="8">
    <source>
        <dbReference type="Pfam" id="PF13839"/>
    </source>
</evidence>
<evidence type="ECO:0000256" key="6">
    <source>
        <dbReference type="ARBA" id="ARBA00023136"/>
    </source>
</evidence>
<evidence type="ECO:0000313" key="10">
    <source>
        <dbReference type="EMBL" id="MBW98968.1"/>
    </source>
</evidence>
<protein>
    <submittedName>
        <fullName evidence="10">Uncharacterized protein</fullName>
    </submittedName>
</protein>
<dbReference type="AlphaFoldDB" id="A0A2P2JZU4"/>